<keyword evidence="9" id="KW-0240">DNA-directed RNA polymerase</keyword>
<protein>
    <recommendedName>
        <fullName evidence="6">RNA polymerase sigma factor</fullName>
    </recommendedName>
</protein>
<evidence type="ECO:0000256" key="5">
    <source>
        <dbReference type="ARBA" id="ARBA00023163"/>
    </source>
</evidence>
<feature type="domain" description="RNA polymerase sigma factor 70 region 4 type 2" evidence="8">
    <location>
        <begin position="115"/>
        <end position="166"/>
    </location>
</feature>
<dbReference type="GO" id="GO:0016987">
    <property type="term" value="F:sigma factor activity"/>
    <property type="evidence" value="ECO:0007669"/>
    <property type="project" value="UniProtKB-KW"/>
</dbReference>
<dbReference type="InterPro" id="IPR036388">
    <property type="entry name" value="WH-like_DNA-bd_sf"/>
</dbReference>
<dbReference type="Gene3D" id="1.10.1740.10">
    <property type="match status" value="1"/>
</dbReference>
<keyword evidence="2 6" id="KW-0805">Transcription regulation</keyword>
<dbReference type="InterPro" id="IPR013249">
    <property type="entry name" value="RNA_pol_sigma70_r4_t2"/>
</dbReference>
<dbReference type="InterPro" id="IPR039425">
    <property type="entry name" value="RNA_pol_sigma-70-like"/>
</dbReference>
<evidence type="ECO:0000256" key="4">
    <source>
        <dbReference type="ARBA" id="ARBA00023125"/>
    </source>
</evidence>
<dbReference type="InterPro" id="IPR013324">
    <property type="entry name" value="RNA_pol_sigma_r3/r4-like"/>
</dbReference>
<dbReference type="Gene3D" id="1.10.10.10">
    <property type="entry name" value="Winged helix-like DNA-binding domain superfamily/Winged helix DNA-binding domain"/>
    <property type="match status" value="1"/>
</dbReference>
<sequence>MSSLPTPPRFDGSFACVAAAWQAHESELRGFLKHHLPDGHAAEDLLQDVFVKAMRQGQGFCSLDNPRAWLFQVARNAVIDRARVAKHHVPLDDAEAELQAPTAETLEPVDALAGCVDRVLGELAPEDTAILQACDIRGQTQREFAEQHGLSLPAAKSRLLRARQRMRDRLTTACRVNFDPDDGRVCGHDGRADGMTPSCP</sequence>
<comment type="caution">
    <text evidence="9">The sequence shown here is derived from an EMBL/GenBank/DDBJ whole genome shotgun (WGS) entry which is preliminary data.</text>
</comment>
<evidence type="ECO:0000313" key="10">
    <source>
        <dbReference type="Proteomes" id="UP000301751"/>
    </source>
</evidence>
<evidence type="ECO:0000256" key="2">
    <source>
        <dbReference type="ARBA" id="ARBA00023015"/>
    </source>
</evidence>
<dbReference type="PANTHER" id="PTHR43133:SF8">
    <property type="entry name" value="RNA POLYMERASE SIGMA FACTOR HI_1459-RELATED"/>
    <property type="match status" value="1"/>
</dbReference>
<comment type="similarity">
    <text evidence="1 6">Belongs to the sigma-70 factor family. ECF subfamily.</text>
</comment>
<dbReference type="NCBIfam" id="TIGR02937">
    <property type="entry name" value="sigma70-ECF"/>
    <property type="match status" value="1"/>
</dbReference>
<dbReference type="PANTHER" id="PTHR43133">
    <property type="entry name" value="RNA POLYMERASE ECF-TYPE SIGMA FACTO"/>
    <property type="match status" value="1"/>
</dbReference>
<dbReference type="InterPro" id="IPR000838">
    <property type="entry name" value="RNA_pol_sigma70_ECF_CS"/>
</dbReference>
<dbReference type="OrthoDB" id="8654550at2"/>
<dbReference type="SUPFAM" id="SSF88659">
    <property type="entry name" value="Sigma3 and sigma4 domains of RNA polymerase sigma factors"/>
    <property type="match status" value="1"/>
</dbReference>
<dbReference type="PROSITE" id="PS01063">
    <property type="entry name" value="SIGMA70_ECF"/>
    <property type="match status" value="1"/>
</dbReference>
<accession>A0A480AXI6</accession>
<gene>
    <name evidence="9" type="ORF">AQPW35_46970</name>
</gene>
<proteinExistence type="inferred from homology"/>
<dbReference type="InterPro" id="IPR007627">
    <property type="entry name" value="RNA_pol_sigma70_r2"/>
</dbReference>
<keyword evidence="10" id="KW-1185">Reference proteome</keyword>
<evidence type="ECO:0000256" key="6">
    <source>
        <dbReference type="RuleBase" id="RU000716"/>
    </source>
</evidence>
<dbReference type="EMBL" id="BJCL01000018">
    <property type="protein sequence ID" value="GCL65616.1"/>
    <property type="molecule type" value="Genomic_DNA"/>
</dbReference>
<dbReference type="RefSeq" id="WP_137735318.1">
    <property type="nucleotide sequence ID" value="NZ_BJCL01000018.1"/>
</dbReference>
<dbReference type="AlphaFoldDB" id="A0A480AXI6"/>
<dbReference type="Proteomes" id="UP000301751">
    <property type="component" value="Unassembled WGS sequence"/>
</dbReference>
<keyword evidence="3 6" id="KW-0731">Sigma factor</keyword>
<dbReference type="Pfam" id="PF04542">
    <property type="entry name" value="Sigma70_r2"/>
    <property type="match status" value="1"/>
</dbReference>
<dbReference type="GO" id="GO:0006352">
    <property type="term" value="P:DNA-templated transcription initiation"/>
    <property type="evidence" value="ECO:0007669"/>
    <property type="project" value="InterPro"/>
</dbReference>
<keyword evidence="5 6" id="KW-0804">Transcription</keyword>
<evidence type="ECO:0000313" key="9">
    <source>
        <dbReference type="EMBL" id="GCL65616.1"/>
    </source>
</evidence>
<keyword evidence="4 6" id="KW-0238">DNA-binding</keyword>
<name>A0A480AXI6_9BURK</name>
<evidence type="ECO:0000259" key="7">
    <source>
        <dbReference type="Pfam" id="PF04542"/>
    </source>
</evidence>
<dbReference type="SUPFAM" id="SSF88946">
    <property type="entry name" value="Sigma2 domain of RNA polymerase sigma factors"/>
    <property type="match status" value="1"/>
</dbReference>
<reference evidence="10" key="1">
    <citation type="submission" date="2019-03" db="EMBL/GenBank/DDBJ databases">
        <title>Aquabacterium pictum sp.nov., the first bacteriochlorophyll a-containing freshwater bacterium in the genus Aquabacterium of the class Betaproteobacteria.</title>
        <authorList>
            <person name="Hirose S."/>
            <person name="Tank M."/>
            <person name="Hara E."/>
            <person name="Tamaki H."/>
            <person name="Takaichi S."/>
            <person name="Haruta S."/>
            <person name="Hanada S."/>
        </authorList>
    </citation>
    <scope>NUCLEOTIDE SEQUENCE [LARGE SCALE GENOMIC DNA]</scope>
    <source>
        <strain evidence="10">W35</strain>
    </source>
</reference>
<evidence type="ECO:0000256" key="1">
    <source>
        <dbReference type="ARBA" id="ARBA00010641"/>
    </source>
</evidence>
<dbReference type="GO" id="GO:0000428">
    <property type="term" value="C:DNA-directed RNA polymerase complex"/>
    <property type="evidence" value="ECO:0007669"/>
    <property type="project" value="UniProtKB-KW"/>
</dbReference>
<feature type="domain" description="RNA polymerase sigma-70 region 2" evidence="7">
    <location>
        <begin position="22"/>
        <end position="85"/>
    </location>
</feature>
<dbReference type="InterPro" id="IPR014284">
    <property type="entry name" value="RNA_pol_sigma-70_dom"/>
</dbReference>
<evidence type="ECO:0000259" key="8">
    <source>
        <dbReference type="Pfam" id="PF08281"/>
    </source>
</evidence>
<dbReference type="GO" id="GO:0003677">
    <property type="term" value="F:DNA binding"/>
    <property type="evidence" value="ECO:0007669"/>
    <property type="project" value="UniProtKB-KW"/>
</dbReference>
<evidence type="ECO:0000256" key="3">
    <source>
        <dbReference type="ARBA" id="ARBA00023082"/>
    </source>
</evidence>
<dbReference type="InterPro" id="IPR013325">
    <property type="entry name" value="RNA_pol_sigma_r2"/>
</dbReference>
<dbReference type="Pfam" id="PF08281">
    <property type="entry name" value="Sigma70_r4_2"/>
    <property type="match status" value="1"/>
</dbReference>
<organism evidence="9 10">
    <name type="scientific">Pseudaquabacterium pictum</name>
    <dbReference type="NCBI Taxonomy" id="2315236"/>
    <lineage>
        <taxon>Bacteria</taxon>
        <taxon>Pseudomonadati</taxon>
        <taxon>Pseudomonadota</taxon>
        <taxon>Betaproteobacteria</taxon>
        <taxon>Burkholderiales</taxon>
        <taxon>Sphaerotilaceae</taxon>
        <taxon>Pseudaquabacterium</taxon>
    </lineage>
</organism>